<reference evidence="2" key="1">
    <citation type="submission" date="2019-08" db="EMBL/GenBank/DDBJ databases">
        <authorList>
            <person name="Kucharzyk K."/>
            <person name="Murdoch R.W."/>
            <person name="Higgins S."/>
            <person name="Loffler F."/>
        </authorList>
    </citation>
    <scope>NUCLEOTIDE SEQUENCE</scope>
</reference>
<evidence type="ECO:0000256" key="1">
    <source>
        <dbReference type="SAM" id="MobiDB-lite"/>
    </source>
</evidence>
<organism evidence="2">
    <name type="scientific">bioreactor metagenome</name>
    <dbReference type="NCBI Taxonomy" id="1076179"/>
    <lineage>
        <taxon>unclassified sequences</taxon>
        <taxon>metagenomes</taxon>
        <taxon>ecological metagenomes</taxon>
    </lineage>
</organism>
<gene>
    <name evidence="2" type="ORF">SDC9_191408</name>
</gene>
<sequence length="153" mass="17635">MDSLHHGTIQGIRARRRHPLRQRGPAVSCRNQPDGFFQCVRHGDSERKTRSSTDNTGLFRFLRENAVVELTFFRREKFPRQFLMDRGVAFPVILERFRSLLPDSGAGKGKHSRIGRRNSFQRSRPLHVGLTGKDPCFHDGNTLRYFFAGFSCS</sequence>
<comment type="caution">
    <text evidence="2">The sequence shown here is derived from an EMBL/GenBank/DDBJ whole genome shotgun (WGS) entry which is preliminary data.</text>
</comment>
<dbReference type="EMBL" id="VSSQ01102523">
    <property type="protein sequence ID" value="MPN43847.1"/>
    <property type="molecule type" value="Genomic_DNA"/>
</dbReference>
<accession>A0A645HXW9</accession>
<feature type="region of interest" description="Disordered" evidence="1">
    <location>
        <begin position="1"/>
        <end position="27"/>
    </location>
</feature>
<protein>
    <submittedName>
        <fullName evidence="2">Uncharacterized protein</fullName>
    </submittedName>
</protein>
<proteinExistence type="predicted"/>
<name>A0A645HXW9_9ZZZZ</name>
<evidence type="ECO:0000313" key="2">
    <source>
        <dbReference type="EMBL" id="MPN43847.1"/>
    </source>
</evidence>
<dbReference type="AlphaFoldDB" id="A0A645HXW9"/>